<proteinExistence type="predicted"/>
<evidence type="ECO:0000313" key="2">
    <source>
        <dbReference type="Proteomes" id="UP000814128"/>
    </source>
</evidence>
<dbReference type="Proteomes" id="UP000814128">
    <property type="component" value="Unassembled WGS sequence"/>
</dbReference>
<reference evidence="1" key="1">
    <citation type="submission" date="2021-02" db="EMBL/GenBank/DDBJ databases">
        <authorList>
            <consortium name="DOE Joint Genome Institute"/>
            <person name="Ahrendt S."/>
            <person name="Looney B.P."/>
            <person name="Miyauchi S."/>
            <person name="Morin E."/>
            <person name="Drula E."/>
            <person name="Courty P.E."/>
            <person name="Chicoki N."/>
            <person name="Fauchery L."/>
            <person name="Kohler A."/>
            <person name="Kuo A."/>
            <person name="Labutti K."/>
            <person name="Pangilinan J."/>
            <person name="Lipzen A."/>
            <person name="Riley R."/>
            <person name="Andreopoulos W."/>
            <person name="He G."/>
            <person name="Johnson J."/>
            <person name="Barry K.W."/>
            <person name="Grigoriev I.V."/>
            <person name="Nagy L."/>
            <person name="Hibbett D."/>
            <person name="Henrissat B."/>
            <person name="Matheny P.B."/>
            <person name="Labbe J."/>
            <person name="Martin F."/>
        </authorList>
    </citation>
    <scope>NUCLEOTIDE SEQUENCE</scope>
    <source>
        <strain evidence="1">EC-137</strain>
    </source>
</reference>
<name>A0ACB8QMQ6_9AGAM</name>
<organism evidence="1 2">
    <name type="scientific">Vararia minispora EC-137</name>
    <dbReference type="NCBI Taxonomy" id="1314806"/>
    <lineage>
        <taxon>Eukaryota</taxon>
        <taxon>Fungi</taxon>
        <taxon>Dikarya</taxon>
        <taxon>Basidiomycota</taxon>
        <taxon>Agaricomycotina</taxon>
        <taxon>Agaricomycetes</taxon>
        <taxon>Russulales</taxon>
        <taxon>Lachnocladiaceae</taxon>
        <taxon>Vararia</taxon>
    </lineage>
</organism>
<evidence type="ECO:0000313" key="1">
    <source>
        <dbReference type="EMBL" id="KAI0032952.1"/>
    </source>
</evidence>
<sequence length="405" mass="42621">MTDQAAARRTLQDLIRREDLKNKVCADCNNPNPQWASVSFAVFICLQCAGQHRGYGVHISFVRSVSMDTWSDDQIRRMQLGGNGPFHDFLAAYAPAEQGGYAPGMPAHDKYHCWAATQYREKLDFALQDKPWTPSPPPPDAASPPGSRPSSAQGLRKSRAGAASSRGPSTISRTGSSSPVPSASPLGSPTDQKAANEAYFASLGSTNAARPDSLPPSQGGRYTGFGNTPSPQPGGHPSFGLSSRNAPTFSDLQENPMAALSKGWSLFAGAVAGAGKAINDNVLQPGMERVQDPAFQASVRGYVQGAGRTIGQAGASANEWGRNQFGVDVAEGVGGLMGGGRERAGYGRVAQGGPADETSALYHDDEDDMFSDFAGEGSRAQPATKPSGPPVAKAKDGWDDDWKDF</sequence>
<keyword evidence="2" id="KW-1185">Reference proteome</keyword>
<comment type="caution">
    <text evidence="1">The sequence shown here is derived from an EMBL/GenBank/DDBJ whole genome shotgun (WGS) entry which is preliminary data.</text>
</comment>
<reference evidence="1" key="2">
    <citation type="journal article" date="2022" name="New Phytol.">
        <title>Evolutionary transition to the ectomycorrhizal habit in the genomes of a hyperdiverse lineage of mushroom-forming fungi.</title>
        <authorList>
            <person name="Looney B."/>
            <person name="Miyauchi S."/>
            <person name="Morin E."/>
            <person name="Drula E."/>
            <person name="Courty P.E."/>
            <person name="Kohler A."/>
            <person name="Kuo A."/>
            <person name="LaButti K."/>
            <person name="Pangilinan J."/>
            <person name="Lipzen A."/>
            <person name="Riley R."/>
            <person name="Andreopoulos W."/>
            <person name="He G."/>
            <person name="Johnson J."/>
            <person name="Nolan M."/>
            <person name="Tritt A."/>
            <person name="Barry K.W."/>
            <person name="Grigoriev I.V."/>
            <person name="Nagy L.G."/>
            <person name="Hibbett D."/>
            <person name="Henrissat B."/>
            <person name="Matheny P.B."/>
            <person name="Labbe J."/>
            <person name="Martin F.M."/>
        </authorList>
    </citation>
    <scope>NUCLEOTIDE SEQUENCE</scope>
    <source>
        <strain evidence="1">EC-137</strain>
    </source>
</reference>
<protein>
    <submittedName>
        <fullName evidence="1">Uncharacterized protein</fullName>
    </submittedName>
</protein>
<accession>A0ACB8QMQ6</accession>
<gene>
    <name evidence="1" type="ORF">K488DRAFT_48819</name>
</gene>
<dbReference type="EMBL" id="MU273532">
    <property type="protein sequence ID" value="KAI0032952.1"/>
    <property type="molecule type" value="Genomic_DNA"/>
</dbReference>